<evidence type="ECO:0000256" key="2">
    <source>
        <dbReference type="ARBA" id="ARBA00002777"/>
    </source>
</evidence>
<comment type="pathway">
    <text evidence="3">Amino-acid biosynthesis; L-methionine biosynthesis via de novo pathway; L-methionine from L-homocysteine (MetE route): step 1/1.</text>
</comment>
<evidence type="ECO:0000256" key="5">
    <source>
        <dbReference type="ARBA" id="ARBA00012034"/>
    </source>
</evidence>
<dbReference type="InterPro" id="IPR038071">
    <property type="entry name" value="UROD/MetE-like_sf"/>
</dbReference>
<dbReference type="NCBIfam" id="TIGR01371">
    <property type="entry name" value="met_syn_B12ind"/>
    <property type="match status" value="1"/>
</dbReference>
<feature type="domain" description="Cobalamin-independent methionine synthase MetE C-terminal/archaeal" evidence="13">
    <location>
        <begin position="439"/>
        <end position="761"/>
    </location>
</feature>
<keyword evidence="11" id="KW-0862">Zinc</keyword>
<keyword evidence="8" id="KW-0808">Transferase</keyword>
<comment type="cofactor">
    <cofactor evidence="1">
        <name>Zn(2+)</name>
        <dbReference type="ChEBI" id="CHEBI:29105"/>
    </cofactor>
</comment>
<gene>
    <name evidence="15" type="primary">metE</name>
    <name evidence="15" type="ORF">GCM10022287_30110</name>
</gene>
<reference evidence="16" key="1">
    <citation type="journal article" date="2019" name="Int. J. Syst. Evol. Microbiol.">
        <title>The Global Catalogue of Microorganisms (GCM) 10K type strain sequencing project: providing services to taxonomists for standard genome sequencing and annotation.</title>
        <authorList>
            <consortium name="The Broad Institute Genomics Platform"/>
            <consortium name="The Broad Institute Genome Sequencing Center for Infectious Disease"/>
            <person name="Wu L."/>
            <person name="Ma J."/>
        </authorList>
    </citation>
    <scope>NUCLEOTIDE SEQUENCE [LARGE SCALE GENOMIC DNA]</scope>
    <source>
        <strain evidence="16">JCM 17591</strain>
    </source>
</reference>
<comment type="caution">
    <text evidence="15">The sequence shown here is derived from an EMBL/GenBank/DDBJ whole genome shotgun (WGS) entry which is preliminary data.</text>
</comment>
<dbReference type="RefSeq" id="WP_425553306.1">
    <property type="nucleotide sequence ID" value="NZ_BAABBW010000005.1"/>
</dbReference>
<dbReference type="EC" id="2.1.1.14" evidence="5"/>
<keyword evidence="16" id="KW-1185">Reference proteome</keyword>
<evidence type="ECO:0000256" key="4">
    <source>
        <dbReference type="ARBA" id="ARBA00009553"/>
    </source>
</evidence>
<evidence type="ECO:0000256" key="7">
    <source>
        <dbReference type="ARBA" id="ARBA00022605"/>
    </source>
</evidence>
<dbReference type="PANTHER" id="PTHR30519">
    <property type="entry name" value="5-METHYLTETRAHYDROPTEROYLTRIGLUTAMATE--HOMOCYSTEINE METHYLTRANSFERASE"/>
    <property type="match status" value="1"/>
</dbReference>
<keyword evidence="12" id="KW-0486">Methionine biosynthesis</keyword>
<accession>A0ABP8A6S5</accession>
<dbReference type="PIRSF" id="PIRSF000382">
    <property type="entry name" value="MeTrfase_B12_ind"/>
    <property type="match status" value="1"/>
</dbReference>
<keyword evidence="10" id="KW-0677">Repeat</keyword>
<proteinExistence type="inferred from homology"/>
<evidence type="ECO:0000256" key="9">
    <source>
        <dbReference type="ARBA" id="ARBA00022723"/>
    </source>
</evidence>
<evidence type="ECO:0000256" key="3">
    <source>
        <dbReference type="ARBA" id="ARBA00004681"/>
    </source>
</evidence>
<dbReference type="SUPFAM" id="SSF51726">
    <property type="entry name" value="UROD/MetE-like"/>
    <property type="match status" value="2"/>
</dbReference>
<keyword evidence="7" id="KW-0028">Amino-acid biosynthesis</keyword>
<organism evidence="15 16">
    <name type="scientific">Gryllotalpicola koreensis</name>
    <dbReference type="NCBI Taxonomy" id="993086"/>
    <lineage>
        <taxon>Bacteria</taxon>
        <taxon>Bacillati</taxon>
        <taxon>Actinomycetota</taxon>
        <taxon>Actinomycetes</taxon>
        <taxon>Micrococcales</taxon>
        <taxon>Microbacteriaceae</taxon>
        <taxon>Gryllotalpicola</taxon>
    </lineage>
</organism>
<dbReference type="Pfam" id="PF01717">
    <property type="entry name" value="Meth_synt_2"/>
    <property type="match status" value="1"/>
</dbReference>
<evidence type="ECO:0000259" key="13">
    <source>
        <dbReference type="Pfam" id="PF01717"/>
    </source>
</evidence>
<dbReference type="InterPro" id="IPR013215">
    <property type="entry name" value="Cbl-indep_Met_Synth_N"/>
</dbReference>
<evidence type="ECO:0000259" key="14">
    <source>
        <dbReference type="Pfam" id="PF08267"/>
    </source>
</evidence>
<keyword evidence="6" id="KW-0489">Methyltransferase</keyword>
<evidence type="ECO:0000256" key="11">
    <source>
        <dbReference type="ARBA" id="ARBA00022833"/>
    </source>
</evidence>
<dbReference type="InterPro" id="IPR006276">
    <property type="entry name" value="Cobalamin-indep_Met_synthase"/>
</dbReference>
<dbReference type="EMBL" id="BAABBW010000005">
    <property type="protein sequence ID" value="GAA4178872.1"/>
    <property type="molecule type" value="Genomic_DNA"/>
</dbReference>
<evidence type="ECO:0000256" key="8">
    <source>
        <dbReference type="ARBA" id="ARBA00022679"/>
    </source>
</evidence>
<protein>
    <recommendedName>
        <fullName evidence="5">5-methyltetrahydropteroyltriglutamate--homocysteine S-methyltransferase</fullName>
        <ecNumber evidence="5">2.1.1.14</ecNumber>
    </recommendedName>
</protein>
<comment type="similarity">
    <text evidence="4">Belongs to the vitamin-B12 independent methionine synthase family.</text>
</comment>
<evidence type="ECO:0000256" key="1">
    <source>
        <dbReference type="ARBA" id="ARBA00001947"/>
    </source>
</evidence>
<comment type="function">
    <text evidence="2">Catalyzes the transfer of a methyl group from 5-methyltetrahydrofolate to homocysteine resulting in methionine formation.</text>
</comment>
<evidence type="ECO:0000256" key="10">
    <source>
        <dbReference type="ARBA" id="ARBA00022737"/>
    </source>
</evidence>
<dbReference type="Gene3D" id="3.20.20.210">
    <property type="match status" value="2"/>
</dbReference>
<sequence>MESVSIPAFPTGTILGYPRIGRRRELKRAVEAFWRGDIDVTELESRARELRRATRERLAELGLGRTDSSIPESFSFYDQVLDAAVTVGAVSAADLDAYFAFARGDASRAPLEMTKWFDSNYHYLVPEIGPETEFRLTGDRIVAEFLEAKADGFLTRPVIVGPVTLLALAKPSAEAPDGFAPLSRLEDVLPVYAELLGRLRAAGAEWVQLDEPALVSESLPDTADTLRAAAAAAYGRLGRVEDRPQLFVAAPYAELGAALATLAGTEVEAIGLDLVRGNIPADLFDCTRDALKTKTLVGGVIDGHNIWRGDLAAAFAKLELLRELSPRVAVSTSTSLLHVPHDTADEPQLEARLLSWLAFADQKVAQVATLAAGLERGAAAIRGALAEASAALADRLSAPGVRVPAVRERLAGLASADFERAPYRQRVAEQDAALSLPALPTTTIGSFPQTAEIRRARAALAAGRLDAAGYEAEMREEIRRVVALQEELGLDVLVHGEPERNDMVQYFAEQLDGFAVTVNGWVQSYGSRCTRPSILWGDVSRPAPMTVEWSRFAQSLTAKPMKGMLTGPVTILAWSFVRDDQPLADTANQVALALRDEIADLEDAGIRIVQVDEPALRELLPLKRAAQAAYLDWSVASFRLATGGADAATQVHTHLCYSEFGVVIDAIRALDADVTSIEAARSRMEVVDDLSRSRFDHGIGPGVYDIHSPRVPGVGELTELLTLAAARIPERQLWVNPDCGLKTRGYDETVASLRHVVAAARAVREHVGAGTVGA</sequence>
<evidence type="ECO:0000256" key="6">
    <source>
        <dbReference type="ARBA" id="ARBA00022603"/>
    </source>
</evidence>
<evidence type="ECO:0000313" key="16">
    <source>
        <dbReference type="Proteomes" id="UP001501079"/>
    </source>
</evidence>
<feature type="domain" description="Cobalamin-independent methionine synthase MetE N-terminal" evidence="14">
    <location>
        <begin position="13"/>
        <end position="323"/>
    </location>
</feature>
<name>A0ABP8A6S5_9MICO</name>
<keyword evidence="9" id="KW-0479">Metal-binding</keyword>
<dbReference type="CDD" id="cd03311">
    <property type="entry name" value="CIMS_C_terminal_like"/>
    <property type="match status" value="1"/>
</dbReference>
<dbReference type="InterPro" id="IPR002629">
    <property type="entry name" value="Met_Synth_C/arc"/>
</dbReference>
<dbReference type="NCBIfam" id="NF003556">
    <property type="entry name" value="PRK05222.1"/>
    <property type="match status" value="1"/>
</dbReference>
<dbReference type="Pfam" id="PF08267">
    <property type="entry name" value="Meth_synt_1"/>
    <property type="match status" value="1"/>
</dbReference>
<evidence type="ECO:0000256" key="12">
    <source>
        <dbReference type="ARBA" id="ARBA00023167"/>
    </source>
</evidence>
<evidence type="ECO:0000313" key="15">
    <source>
        <dbReference type="EMBL" id="GAA4178872.1"/>
    </source>
</evidence>
<dbReference type="CDD" id="cd03312">
    <property type="entry name" value="CIMS_N_terminal_like"/>
    <property type="match status" value="1"/>
</dbReference>
<dbReference type="Proteomes" id="UP001501079">
    <property type="component" value="Unassembled WGS sequence"/>
</dbReference>